<dbReference type="SUPFAM" id="SSF64182">
    <property type="entry name" value="DHH phosphoesterases"/>
    <property type="match status" value="1"/>
</dbReference>
<reference evidence="2 3" key="1">
    <citation type="submission" date="2022-02" db="EMBL/GenBank/DDBJ databases">
        <title>Paenibacillus sp. MBLB1776 Whole Genome Shotgun Sequencing.</title>
        <authorList>
            <person name="Hwang C.Y."/>
            <person name="Cho E.-S."/>
            <person name="Seo M.-J."/>
        </authorList>
    </citation>
    <scope>NUCLEOTIDE SEQUENCE [LARGE SCALE GENOMIC DNA]</scope>
    <source>
        <strain evidence="2 3">MBLB1776</strain>
    </source>
</reference>
<dbReference type="PANTHER" id="PTHR42146">
    <property type="entry name" value="3',5'-CYCLIC-NUCLEOTIDE PHOSPHODIESTERASE"/>
    <property type="match status" value="1"/>
</dbReference>
<dbReference type="Pfam" id="PF26386">
    <property type="entry name" value="NrnB_C"/>
    <property type="match status" value="1"/>
</dbReference>
<organism evidence="2 3">
    <name type="scientific">Paenibacillus aurantius</name>
    <dbReference type="NCBI Taxonomy" id="2918900"/>
    <lineage>
        <taxon>Bacteria</taxon>
        <taxon>Bacillati</taxon>
        <taxon>Bacillota</taxon>
        <taxon>Bacilli</taxon>
        <taxon>Bacillales</taxon>
        <taxon>Paenibacillaceae</taxon>
        <taxon>Paenibacillus</taxon>
    </lineage>
</organism>
<sequence>MKYHLYSHNDLDGVGCGIVAKCAFGTGVEIRYLSVSGLNAQVERYLERAGNKGFKDAFLFITDLSVHEQNEKAIEELVRGGGRVRLIDHHKSALSLNRYEWASVKVEEEDGRLASATSLFYDYLVRNGLLAPTQALDEFVELVRLYDTWEWDRLGKLEAKRLNDLFYMISIDEFEEKMVERLGSGSGFTFDEFEEKILDMEDEKIERYVRRKRRETVQLFLNGEYAGVVHAENYHSELGNELGKEYPHLDYIAILNMGGRRMSLRTIHDDVDVSEVAGRYGGGGHAKAAGCSMTEDAYRQFVAGTFPLEPIRPDAFRNIYNLKESPSGCVYESREGELLYLFPLEKEWRVEINGAVREEAFGTFAQAERYVKRHHGAWLAKDDAFVKHLMEFRREAAAPSPVERVL</sequence>
<dbReference type="EMBL" id="CP130318">
    <property type="protein sequence ID" value="WNQ10051.1"/>
    <property type="molecule type" value="Genomic_DNA"/>
</dbReference>
<dbReference type="Proteomes" id="UP001305702">
    <property type="component" value="Chromosome"/>
</dbReference>
<name>A0AA96LDF0_9BACL</name>
<protein>
    <submittedName>
        <fullName evidence="2">Oligoribonuclease</fullName>
    </submittedName>
</protein>
<keyword evidence="3" id="KW-1185">Reference proteome</keyword>
<dbReference type="InterPro" id="IPR052968">
    <property type="entry name" value="Nucleotide_metab_enz"/>
</dbReference>
<dbReference type="PANTHER" id="PTHR42146:SF1">
    <property type="entry name" value="OLIGORIBONUCLEASE NRNB"/>
    <property type="match status" value="1"/>
</dbReference>
<dbReference type="InterPro" id="IPR058608">
    <property type="entry name" value="NrnB_C"/>
</dbReference>
<proteinExistence type="predicted"/>
<accession>A0AA96LDF0</accession>
<evidence type="ECO:0000259" key="1">
    <source>
        <dbReference type="Pfam" id="PF26386"/>
    </source>
</evidence>
<dbReference type="Gene3D" id="3.10.310.30">
    <property type="match status" value="1"/>
</dbReference>
<evidence type="ECO:0000313" key="2">
    <source>
        <dbReference type="EMBL" id="WNQ10051.1"/>
    </source>
</evidence>
<feature type="domain" description="Oligoribonuclease NrnB C-terminal" evidence="1">
    <location>
        <begin position="328"/>
        <end position="393"/>
    </location>
</feature>
<dbReference type="InterPro" id="IPR038763">
    <property type="entry name" value="DHH_sf"/>
</dbReference>
<evidence type="ECO:0000313" key="3">
    <source>
        <dbReference type="Proteomes" id="UP001305702"/>
    </source>
</evidence>
<dbReference type="AlphaFoldDB" id="A0AA96LDF0"/>
<dbReference type="KEGG" id="paun:MJA45_20845"/>
<gene>
    <name evidence="2" type="ORF">MJA45_20845</name>
</gene>
<dbReference type="RefSeq" id="WP_315603825.1">
    <property type="nucleotide sequence ID" value="NZ_CP130318.1"/>
</dbReference>